<reference evidence="8 10" key="2">
    <citation type="submission" date="2018-08" db="EMBL/GenBank/DDBJ databases">
        <title>A genome reference for cultivated species of the human gut microbiota.</title>
        <authorList>
            <person name="Zou Y."/>
            <person name="Xue W."/>
            <person name="Luo G."/>
        </authorList>
    </citation>
    <scope>NUCLEOTIDE SEQUENCE [LARGE SCALE GENOMIC DNA]</scope>
    <source>
        <strain evidence="8 10">TF05-11AC</strain>
    </source>
</reference>
<dbReference type="AlphaFoldDB" id="A0A174L387"/>
<dbReference type="Pfam" id="PF00359">
    <property type="entry name" value="PTS_EIIA_2"/>
    <property type="match status" value="1"/>
</dbReference>
<dbReference type="PROSITE" id="PS51372">
    <property type="entry name" value="PRD_2"/>
    <property type="match status" value="1"/>
</dbReference>
<dbReference type="Pfam" id="PF00874">
    <property type="entry name" value="PRD"/>
    <property type="match status" value="1"/>
</dbReference>
<organism evidence="7 9">
    <name type="scientific">Hungatella hathewayi</name>
    <dbReference type="NCBI Taxonomy" id="154046"/>
    <lineage>
        <taxon>Bacteria</taxon>
        <taxon>Bacillati</taxon>
        <taxon>Bacillota</taxon>
        <taxon>Clostridia</taxon>
        <taxon>Lachnospirales</taxon>
        <taxon>Lachnospiraceae</taxon>
        <taxon>Hungatella</taxon>
    </lineage>
</organism>
<proteinExistence type="predicted"/>
<dbReference type="PANTHER" id="PTHR30185:SF18">
    <property type="entry name" value="TRANSCRIPTIONAL REGULATOR MTLR"/>
    <property type="match status" value="1"/>
</dbReference>
<dbReference type="InterPro" id="IPR002178">
    <property type="entry name" value="PTS_EIIA_type-2_dom"/>
</dbReference>
<sequence length="632" mass="73284">MYTKTFQVVQYLADTLDSYVTSGQLGAHLGVSSRMILRYVKEAEALGRENGFEIRSYKGRGYQIKITDQVRCQAFFKDMGGHTGSQGDELIREVVRRILICDGCKMDELEELFNYSRSSMSRITTLSNSYLENFGLELFSKAYTGLYISGNEISIRDCMYHLLEKTEEEEIWNALDIREVQERDIRKWMERCFKKYGLCAKEKEEQQFFKYLAITIKRISLGKEIYFGYLAHLDGKEPFKAQMKTTRCLLKKYFPNNRLEGECMYLTLIWMQTFGGNSRINQIDEHNLMFFHGLVMKGLKKIQDNYGVDLNGDEVLVNGLILHVASSYGKYLVHMETENPFYEELQKIYPTAYYYAIELAECITEYTKQNLSVGELGFLTMYFASSLEQENKIRKFKTVLISETMPGAARLLKSRLEQTYTGLEVMDMGNYGEGDALPEEADFYITMLPCGQESSLGKEVVTVSPFLNEKDQARINFALMRLKRRESLENLCRRDGFYLWDKPMRKKGVLTRICDLLIEQGRLSEEQKNAVMKREKLVSTEISPFAALPHCLIDGESFFVFVLMKNPVPWGKANVRLVILGCFKRGDEKIKEVLERLFLLVSDEEWINKLAGSKCYEEFITYLREFDGGYLC</sequence>
<dbReference type="InterPro" id="IPR007737">
    <property type="entry name" value="Mga_HTH"/>
</dbReference>
<keyword evidence="4" id="KW-0804">Transcription</keyword>
<dbReference type="GO" id="GO:0006355">
    <property type="term" value="P:regulation of DNA-templated transcription"/>
    <property type="evidence" value="ECO:0007669"/>
    <property type="project" value="InterPro"/>
</dbReference>
<protein>
    <submittedName>
        <fullName evidence="8">PRD domain-containing protein</fullName>
    </submittedName>
    <submittedName>
        <fullName evidence="7">Transcriptional antiterminator</fullName>
    </submittedName>
</protein>
<evidence type="ECO:0000313" key="10">
    <source>
        <dbReference type="Proteomes" id="UP000261257"/>
    </source>
</evidence>
<dbReference type="InterPro" id="IPR011608">
    <property type="entry name" value="PRD"/>
</dbReference>
<dbReference type="Proteomes" id="UP000261257">
    <property type="component" value="Unassembled WGS sequence"/>
</dbReference>
<keyword evidence="2" id="KW-0805">Transcription regulation</keyword>
<gene>
    <name evidence="7" type="primary">licR_4</name>
    <name evidence="8" type="ORF">DXC39_21355</name>
    <name evidence="7" type="ORF">ERS852407_05252</name>
</gene>
<evidence type="ECO:0000256" key="1">
    <source>
        <dbReference type="ARBA" id="ARBA00022737"/>
    </source>
</evidence>
<evidence type="ECO:0000259" key="6">
    <source>
        <dbReference type="PROSITE" id="PS51372"/>
    </source>
</evidence>
<dbReference type="EMBL" id="CYZE01000020">
    <property type="protein sequence ID" value="CUP19084.1"/>
    <property type="molecule type" value="Genomic_DNA"/>
</dbReference>
<accession>A0A174L387</accession>
<evidence type="ECO:0000256" key="2">
    <source>
        <dbReference type="ARBA" id="ARBA00023015"/>
    </source>
</evidence>
<feature type="domain" description="PRD" evidence="6">
    <location>
        <begin position="286"/>
        <end position="393"/>
    </location>
</feature>
<dbReference type="PROSITE" id="PS51094">
    <property type="entry name" value="PTS_EIIA_TYPE_2"/>
    <property type="match status" value="1"/>
</dbReference>
<evidence type="ECO:0000313" key="8">
    <source>
        <dbReference type="EMBL" id="RGM00068.1"/>
    </source>
</evidence>
<evidence type="ECO:0000313" key="9">
    <source>
        <dbReference type="Proteomes" id="UP000095651"/>
    </source>
</evidence>
<dbReference type="SUPFAM" id="SSF55804">
    <property type="entry name" value="Phoshotransferase/anion transport protein"/>
    <property type="match status" value="1"/>
</dbReference>
<dbReference type="InterPro" id="IPR050661">
    <property type="entry name" value="BglG_antiterminators"/>
</dbReference>
<evidence type="ECO:0000313" key="7">
    <source>
        <dbReference type="EMBL" id="CUP19084.1"/>
    </source>
</evidence>
<dbReference type="Gene3D" id="1.10.1790.10">
    <property type="entry name" value="PRD domain"/>
    <property type="match status" value="1"/>
</dbReference>
<evidence type="ECO:0000256" key="4">
    <source>
        <dbReference type="ARBA" id="ARBA00023163"/>
    </source>
</evidence>
<dbReference type="PANTHER" id="PTHR30185">
    <property type="entry name" value="CRYPTIC BETA-GLUCOSIDE BGL OPERON ANTITERMINATOR"/>
    <property type="match status" value="1"/>
</dbReference>
<dbReference type="InterPro" id="IPR013196">
    <property type="entry name" value="HTH_11"/>
</dbReference>
<name>A0A174L387_9FIRM</name>
<dbReference type="InterPro" id="IPR036634">
    <property type="entry name" value="PRD_sf"/>
</dbReference>
<dbReference type="Pfam" id="PF08279">
    <property type="entry name" value="HTH_11"/>
    <property type="match status" value="1"/>
</dbReference>
<dbReference type="Gene3D" id="1.10.10.10">
    <property type="entry name" value="Winged helix-like DNA-binding domain superfamily/Winged helix DNA-binding domain"/>
    <property type="match status" value="1"/>
</dbReference>
<keyword evidence="1" id="KW-0677">Repeat</keyword>
<dbReference type="Proteomes" id="UP000095651">
    <property type="component" value="Unassembled WGS sequence"/>
</dbReference>
<dbReference type="InterPro" id="IPR036388">
    <property type="entry name" value="WH-like_DNA-bd_sf"/>
</dbReference>
<dbReference type="Pfam" id="PF05043">
    <property type="entry name" value="Mga"/>
    <property type="match status" value="1"/>
</dbReference>
<keyword evidence="3" id="KW-0010">Activator</keyword>
<feature type="domain" description="PTS EIIA type-2" evidence="5">
    <location>
        <begin position="490"/>
        <end position="626"/>
    </location>
</feature>
<dbReference type="InterPro" id="IPR016152">
    <property type="entry name" value="PTrfase/Anion_transptr"/>
</dbReference>
<dbReference type="RefSeq" id="WP_055659660.1">
    <property type="nucleotide sequence ID" value="NZ_CABIXC010000020.1"/>
</dbReference>
<dbReference type="SUPFAM" id="SSF63520">
    <property type="entry name" value="PTS-regulatory domain, PRD"/>
    <property type="match status" value="1"/>
</dbReference>
<dbReference type="Gene3D" id="3.40.930.10">
    <property type="entry name" value="Mannitol-specific EII, Chain A"/>
    <property type="match status" value="1"/>
</dbReference>
<dbReference type="EMBL" id="QSSQ01000027">
    <property type="protein sequence ID" value="RGM00068.1"/>
    <property type="molecule type" value="Genomic_DNA"/>
</dbReference>
<evidence type="ECO:0000259" key="5">
    <source>
        <dbReference type="PROSITE" id="PS51094"/>
    </source>
</evidence>
<reference evidence="7 9" key="1">
    <citation type="submission" date="2015-09" db="EMBL/GenBank/DDBJ databases">
        <authorList>
            <consortium name="Pathogen Informatics"/>
        </authorList>
    </citation>
    <scope>NUCLEOTIDE SEQUENCE [LARGE SCALE GENOMIC DNA]</scope>
    <source>
        <strain evidence="7 9">2789STDY5608850</strain>
    </source>
</reference>
<evidence type="ECO:0000256" key="3">
    <source>
        <dbReference type="ARBA" id="ARBA00023159"/>
    </source>
</evidence>